<reference evidence="3" key="1">
    <citation type="journal article" date="2019" name="Int. J. Syst. Evol. Microbiol.">
        <title>The Global Catalogue of Microorganisms (GCM) 10K type strain sequencing project: providing services to taxonomists for standard genome sequencing and annotation.</title>
        <authorList>
            <consortium name="The Broad Institute Genomics Platform"/>
            <consortium name="The Broad Institute Genome Sequencing Center for Infectious Disease"/>
            <person name="Wu L."/>
            <person name="Ma J."/>
        </authorList>
    </citation>
    <scope>NUCLEOTIDE SEQUENCE [LARGE SCALE GENOMIC DNA]</scope>
    <source>
        <strain evidence="3">KCTC 62192</strain>
    </source>
</reference>
<gene>
    <name evidence="2" type="ORF">ACFOES_10100</name>
</gene>
<keyword evidence="1" id="KW-0472">Membrane</keyword>
<organism evidence="2 3">
    <name type="scientific">Acidimangrovimonas pyrenivorans</name>
    <dbReference type="NCBI Taxonomy" id="2030798"/>
    <lineage>
        <taxon>Bacteria</taxon>
        <taxon>Pseudomonadati</taxon>
        <taxon>Pseudomonadota</taxon>
        <taxon>Alphaproteobacteria</taxon>
        <taxon>Rhodobacterales</taxon>
        <taxon>Paracoccaceae</taxon>
        <taxon>Acidimangrovimonas</taxon>
    </lineage>
</organism>
<keyword evidence="1" id="KW-0812">Transmembrane</keyword>
<keyword evidence="1" id="KW-1133">Transmembrane helix</keyword>
<proteinExistence type="predicted"/>
<feature type="transmembrane region" description="Helical" evidence="1">
    <location>
        <begin position="27"/>
        <end position="47"/>
    </location>
</feature>
<dbReference type="RefSeq" id="WP_377833146.1">
    <property type="nucleotide sequence ID" value="NZ_JBHRSK010000006.1"/>
</dbReference>
<feature type="transmembrane region" description="Helical" evidence="1">
    <location>
        <begin position="59"/>
        <end position="77"/>
    </location>
</feature>
<feature type="transmembrane region" description="Helical" evidence="1">
    <location>
        <begin position="6"/>
        <end position="22"/>
    </location>
</feature>
<accession>A0ABV7AGE3</accession>
<comment type="caution">
    <text evidence="2">The sequence shown here is derived from an EMBL/GenBank/DDBJ whole genome shotgun (WGS) entry which is preliminary data.</text>
</comment>
<protein>
    <submittedName>
        <fullName evidence="2">NfeD family protein</fullName>
    </submittedName>
</protein>
<dbReference type="EMBL" id="JBHRSK010000006">
    <property type="protein sequence ID" value="MFC2968446.1"/>
    <property type="molecule type" value="Genomic_DNA"/>
</dbReference>
<dbReference type="Proteomes" id="UP001595443">
    <property type="component" value="Unassembled WGS sequence"/>
</dbReference>
<evidence type="ECO:0000313" key="3">
    <source>
        <dbReference type="Proteomes" id="UP001595443"/>
    </source>
</evidence>
<sequence>MWAQWWVWVVGGLILGILEVLAPAFIFLGFAIGAVLTGVILWLGLPLSGWMGESLPRHFLVFGVLSLIAWIVLRSIFGIRKGQVRIVHHDINED</sequence>
<evidence type="ECO:0000256" key="1">
    <source>
        <dbReference type="SAM" id="Phobius"/>
    </source>
</evidence>
<name>A0ABV7AGE3_9RHOB</name>
<evidence type="ECO:0000313" key="2">
    <source>
        <dbReference type="EMBL" id="MFC2968446.1"/>
    </source>
</evidence>
<keyword evidence="3" id="KW-1185">Reference proteome</keyword>